<proteinExistence type="predicted"/>
<accession>A0A9Q3W514</accession>
<keyword evidence="2" id="KW-1185">Reference proteome</keyword>
<protein>
    <submittedName>
        <fullName evidence="1">Uncharacterized protein</fullName>
    </submittedName>
</protein>
<evidence type="ECO:0000313" key="2">
    <source>
        <dbReference type="Proteomes" id="UP001107961"/>
    </source>
</evidence>
<evidence type="ECO:0000313" key="1">
    <source>
        <dbReference type="EMBL" id="MCE7508761.1"/>
    </source>
</evidence>
<comment type="caution">
    <text evidence="1">The sequence shown here is derived from an EMBL/GenBank/DDBJ whole genome shotgun (WGS) entry which is preliminary data.</text>
</comment>
<reference evidence="1" key="1">
    <citation type="submission" date="2022-01" db="EMBL/GenBank/DDBJ databases">
        <authorList>
            <person name="Karlyshev A.V."/>
            <person name="Jaspars M."/>
        </authorList>
    </citation>
    <scope>NUCLEOTIDE SEQUENCE</scope>
    <source>
        <strain evidence="1">AGSA3-2</strain>
    </source>
</reference>
<dbReference type="EMBL" id="JAJVKT010000009">
    <property type="protein sequence ID" value="MCE7508761.1"/>
    <property type="molecule type" value="Genomic_DNA"/>
</dbReference>
<sequence>MVVSGQGRLEGWLTALLALWSLTLSGCQLLPREPLPEPGVAGDAGRDQPGTLHFQISPGHTGSYYGWQVEVAAAEYNKGFISFTSRPMEAGERLDAQLWADRYQVRVLHLGRVRFQEWVPVSAGGDTLISVKLSFLRSTVTPHVGAEARGRLYGKPSRIRDLSSNYQPFTVHAGDGLRVIFDGPQYRGELAGPGRLEFIQNGATLATMEQARIAANEIIGELRFKDERKVDQALNGAFSFPDGTVSEWSDGRRFEGAYRGLQPDQGKSQLPDGDLWYGSVELLMPRGPGVLKRRDGSWLELPAGSDLLTLTGTVPCGRSSGGSRQCHYLDGQRLSSEADLKRRLASRQTSSSGPAAGCQLAQGHFSRGLGRSRLLLGPGGEGEFEQYSGSRRFRFYSAFEYQAQPERLDVKYGEGSYIHVESGQVLHRTGISEVALPCRFDGHTLWLEGKPYQRD</sequence>
<organism evidence="1 2">
    <name type="scientific">Alloalcanivorax xenomutans</name>
    <dbReference type="NCBI Taxonomy" id="1094342"/>
    <lineage>
        <taxon>Bacteria</taxon>
        <taxon>Pseudomonadati</taxon>
        <taxon>Pseudomonadota</taxon>
        <taxon>Gammaproteobacteria</taxon>
        <taxon>Oceanospirillales</taxon>
        <taxon>Alcanivoracaceae</taxon>
        <taxon>Alloalcanivorax</taxon>
    </lineage>
</organism>
<gene>
    <name evidence="1" type="ORF">LZG35_08950</name>
</gene>
<dbReference type="Proteomes" id="UP001107961">
    <property type="component" value="Unassembled WGS sequence"/>
</dbReference>
<dbReference type="AlphaFoldDB" id="A0A9Q3W514"/>
<name>A0A9Q3W514_9GAMM</name>
<dbReference type="RefSeq" id="WP_233925757.1">
    <property type="nucleotide sequence ID" value="NZ_JAJVKT010000009.1"/>
</dbReference>